<dbReference type="Proteomes" id="UP001497516">
    <property type="component" value="Chromosome 3"/>
</dbReference>
<name>A0AAV2DL96_9ROSI</name>
<dbReference type="SUPFAM" id="SSF56112">
    <property type="entry name" value="Protein kinase-like (PK-like)"/>
    <property type="match status" value="1"/>
</dbReference>
<dbReference type="GO" id="GO:0006646">
    <property type="term" value="P:phosphatidylethanolamine biosynthetic process"/>
    <property type="evidence" value="ECO:0007669"/>
    <property type="project" value="TreeGrafter"/>
</dbReference>
<reference evidence="4 5" key="1">
    <citation type="submission" date="2024-04" db="EMBL/GenBank/DDBJ databases">
        <authorList>
            <person name="Fracassetti M."/>
        </authorList>
    </citation>
    <scope>NUCLEOTIDE SEQUENCE [LARGE SCALE GENOMIC DNA]</scope>
</reference>
<dbReference type="EMBL" id="OZ034816">
    <property type="protein sequence ID" value="CAL1374062.1"/>
    <property type="molecule type" value="Genomic_DNA"/>
</dbReference>
<comment type="pathway">
    <text evidence="1">Phospholipid metabolism; phosphatidylethanolamine biosynthesis; phosphatidylethanolamine from ethanolamine: step 1/3.</text>
</comment>
<evidence type="ECO:0000313" key="5">
    <source>
        <dbReference type="Proteomes" id="UP001497516"/>
    </source>
</evidence>
<evidence type="ECO:0000256" key="3">
    <source>
        <dbReference type="ARBA" id="ARBA00038874"/>
    </source>
</evidence>
<proteinExistence type="inferred from homology"/>
<dbReference type="Gene3D" id="3.90.1200.10">
    <property type="match status" value="1"/>
</dbReference>
<dbReference type="GO" id="GO:0004305">
    <property type="term" value="F:ethanolamine kinase activity"/>
    <property type="evidence" value="ECO:0007669"/>
    <property type="project" value="UniProtKB-EC"/>
</dbReference>
<organism evidence="4 5">
    <name type="scientific">Linum trigynum</name>
    <dbReference type="NCBI Taxonomy" id="586398"/>
    <lineage>
        <taxon>Eukaryota</taxon>
        <taxon>Viridiplantae</taxon>
        <taxon>Streptophyta</taxon>
        <taxon>Embryophyta</taxon>
        <taxon>Tracheophyta</taxon>
        <taxon>Spermatophyta</taxon>
        <taxon>Magnoliopsida</taxon>
        <taxon>eudicotyledons</taxon>
        <taxon>Gunneridae</taxon>
        <taxon>Pentapetalae</taxon>
        <taxon>rosids</taxon>
        <taxon>fabids</taxon>
        <taxon>Malpighiales</taxon>
        <taxon>Linaceae</taxon>
        <taxon>Linum</taxon>
    </lineage>
</organism>
<gene>
    <name evidence="4" type="ORF">LTRI10_LOCUS15952</name>
</gene>
<dbReference type="PANTHER" id="PTHR22603:SF66">
    <property type="entry name" value="ETHANOLAMINE KINASE"/>
    <property type="match status" value="1"/>
</dbReference>
<protein>
    <recommendedName>
        <fullName evidence="3">ethanolamine kinase</fullName>
        <ecNumber evidence="3">2.7.1.82</ecNumber>
    </recommendedName>
</protein>
<dbReference type="Pfam" id="PF01633">
    <property type="entry name" value="Choline_kinase"/>
    <property type="match status" value="1"/>
</dbReference>
<evidence type="ECO:0000256" key="2">
    <source>
        <dbReference type="ARBA" id="ARBA00038211"/>
    </source>
</evidence>
<dbReference type="Gene3D" id="3.30.200.20">
    <property type="entry name" value="Phosphorylase Kinase, domain 1"/>
    <property type="match status" value="1"/>
</dbReference>
<dbReference type="PANTHER" id="PTHR22603">
    <property type="entry name" value="CHOLINE/ETHANOALAMINE KINASE"/>
    <property type="match status" value="1"/>
</dbReference>
<dbReference type="AlphaFoldDB" id="A0AAV2DL96"/>
<accession>A0AAV2DL96</accession>
<dbReference type="InterPro" id="IPR011009">
    <property type="entry name" value="Kinase-like_dom_sf"/>
</dbReference>
<comment type="similarity">
    <text evidence="2">Belongs to the choline/ethanolamine kinase family.</text>
</comment>
<dbReference type="GO" id="GO:0005737">
    <property type="term" value="C:cytoplasm"/>
    <property type="evidence" value="ECO:0007669"/>
    <property type="project" value="TreeGrafter"/>
</dbReference>
<evidence type="ECO:0000313" key="4">
    <source>
        <dbReference type="EMBL" id="CAL1374062.1"/>
    </source>
</evidence>
<dbReference type="EC" id="2.7.1.82" evidence="3"/>
<keyword evidence="5" id="KW-1185">Reference proteome</keyword>
<sequence>MGASGMMCDAMEAVEQIGGGAIINGVCSWDGIPHSTRTVDPKLSLPDISRRVMDLCKELFKGWSELDDCCFTVERVSGGITNLLLKVSVKDVSGDESRVTVRLYGPNTDYVIDRERELQATKHLSAAGFGAKLLGVFGNGMVQSFITARTLKPADLRVPNLAAAIANQLRRFHAVEIPGSKEPQLWNDIFKLYENASILQFADAEKQRIYETISMKDFYGEIIEIKELTALVNSPVVFAHNDLVFGNLMFNDEEEKLYMIDFEYGAYGYRGFDIANHFIEYAGYDCDYNLYPNLEEQYHFFRHYLQPGNPHEVSIEELEALYVESTTFMLVSHIFWALWALIQAKMSRIDFDYLGYFSVRYEEYKRQKETCCSLARSYVSGMPRSLSF</sequence>
<evidence type="ECO:0000256" key="1">
    <source>
        <dbReference type="ARBA" id="ARBA00037883"/>
    </source>
</evidence>
<dbReference type="CDD" id="cd05157">
    <property type="entry name" value="ETNK_euk"/>
    <property type="match status" value="1"/>
</dbReference>